<protein>
    <submittedName>
        <fullName evidence="2">Uncharacterized protein</fullName>
    </submittedName>
</protein>
<organism evidence="2 3">
    <name type="scientific">Caulochytrium protostelioides</name>
    <dbReference type="NCBI Taxonomy" id="1555241"/>
    <lineage>
        <taxon>Eukaryota</taxon>
        <taxon>Fungi</taxon>
        <taxon>Fungi incertae sedis</taxon>
        <taxon>Chytridiomycota</taxon>
        <taxon>Chytridiomycota incertae sedis</taxon>
        <taxon>Chytridiomycetes</taxon>
        <taxon>Caulochytriales</taxon>
        <taxon>Caulochytriaceae</taxon>
        <taxon>Caulochytrium</taxon>
    </lineage>
</organism>
<dbReference type="AlphaFoldDB" id="A0A4P9X7D6"/>
<accession>A0A4P9X7D6</accession>
<evidence type="ECO:0000313" key="2">
    <source>
        <dbReference type="EMBL" id="RKP01128.1"/>
    </source>
</evidence>
<keyword evidence="1" id="KW-0812">Transmembrane</keyword>
<reference evidence="3" key="1">
    <citation type="journal article" date="2018" name="Nat. Microbiol.">
        <title>Leveraging single-cell genomics to expand the fungal tree of life.</title>
        <authorList>
            <person name="Ahrendt S.R."/>
            <person name="Quandt C.A."/>
            <person name="Ciobanu D."/>
            <person name="Clum A."/>
            <person name="Salamov A."/>
            <person name="Andreopoulos B."/>
            <person name="Cheng J.F."/>
            <person name="Woyke T."/>
            <person name="Pelin A."/>
            <person name="Henrissat B."/>
            <person name="Reynolds N.K."/>
            <person name="Benny G.L."/>
            <person name="Smith M.E."/>
            <person name="James T.Y."/>
            <person name="Grigoriev I.V."/>
        </authorList>
    </citation>
    <scope>NUCLEOTIDE SEQUENCE [LARGE SCALE GENOMIC DNA]</scope>
    <source>
        <strain evidence="3">ATCC 52028</strain>
    </source>
</reference>
<keyword evidence="1" id="KW-0472">Membrane</keyword>
<feature type="transmembrane region" description="Helical" evidence="1">
    <location>
        <begin position="134"/>
        <end position="155"/>
    </location>
</feature>
<dbReference type="Proteomes" id="UP000274922">
    <property type="component" value="Unassembled WGS sequence"/>
</dbReference>
<proteinExistence type="predicted"/>
<keyword evidence="1" id="KW-1133">Transmembrane helix</keyword>
<evidence type="ECO:0000313" key="3">
    <source>
        <dbReference type="Proteomes" id="UP000274922"/>
    </source>
</evidence>
<feature type="transmembrane region" description="Helical" evidence="1">
    <location>
        <begin position="75"/>
        <end position="98"/>
    </location>
</feature>
<keyword evidence="3" id="KW-1185">Reference proteome</keyword>
<gene>
    <name evidence="2" type="ORF">CXG81DRAFT_26187</name>
</gene>
<feature type="transmembrane region" description="Helical" evidence="1">
    <location>
        <begin position="110"/>
        <end position="128"/>
    </location>
</feature>
<evidence type="ECO:0000256" key="1">
    <source>
        <dbReference type="SAM" id="Phobius"/>
    </source>
</evidence>
<dbReference type="EMBL" id="ML014184">
    <property type="protein sequence ID" value="RKP01128.1"/>
    <property type="molecule type" value="Genomic_DNA"/>
</dbReference>
<feature type="transmembrane region" description="Helical" evidence="1">
    <location>
        <begin position="21"/>
        <end position="47"/>
    </location>
</feature>
<sequence>MGEAVKKQWWARRAYFGLFSLRIGALISALLNILIDILMIVLAIVGIEAWKSGKIQPRVFEQLNIDPLDNSMSKYLWSTFAVFLADLAFNITGLVGAWKRVFMANICWIAWQWFRTAILFVASIVLLANHKWAFGATALALSFIFFYFTIVATAFGQEMDLKKKAHKKIHY</sequence>
<name>A0A4P9X7D6_9FUNG</name>